<dbReference type="PANTHER" id="PTHR12993">
    <property type="entry name" value="N-ACETYLGLUCOSAMINYL-PHOSPHATIDYLINOSITOL DE-N-ACETYLASE-RELATED"/>
    <property type="match status" value="1"/>
</dbReference>
<dbReference type="EC" id="3.5.1.89" evidence="2"/>
<dbReference type="AlphaFoldDB" id="B0DBM0"/>
<dbReference type="HOGENOM" id="CLU_034979_0_2_1"/>
<feature type="chain" id="PRO_5002748598" description="N-acetylglucosaminylphosphatidylinositol deacetylase" evidence="3">
    <location>
        <begin position="26"/>
        <end position="299"/>
    </location>
</feature>
<accession>B0DBM0</accession>
<gene>
    <name evidence="4" type="ORF">LACBIDRAFT_297620</name>
</gene>
<evidence type="ECO:0000256" key="3">
    <source>
        <dbReference type="SAM" id="SignalP"/>
    </source>
</evidence>
<evidence type="ECO:0000256" key="2">
    <source>
        <dbReference type="ARBA" id="ARBA00012176"/>
    </source>
</evidence>
<comment type="similarity">
    <text evidence="1">Belongs to the PIGL family.</text>
</comment>
<keyword evidence="3" id="KW-0732">Signal</keyword>
<dbReference type="GO" id="GO:0005783">
    <property type="term" value="C:endoplasmic reticulum"/>
    <property type="evidence" value="ECO:0007669"/>
    <property type="project" value="TreeGrafter"/>
</dbReference>
<name>B0DBM0_LACBS</name>
<dbReference type="OrthoDB" id="440160at2759"/>
<dbReference type="RefSeq" id="XP_001881277.1">
    <property type="nucleotide sequence ID" value="XM_001881242.1"/>
</dbReference>
<dbReference type="UniPathway" id="UPA00196"/>
<dbReference type="SUPFAM" id="SSF102588">
    <property type="entry name" value="LmbE-like"/>
    <property type="match status" value="2"/>
</dbReference>
<keyword evidence="5" id="KW-1185">Reference proteome</keyword>
<dbReference type="GO" id="GO:0016020">
    <property type="term" value="C:membrane"/>
    <property type="evidence" value="ECO:0007669"/>
    <property type="project" value="GOC"/>
</dbReference>
<dbReference type="GO" id="GO:0000225">
    <property type="term" value="F:N-acetylglucosaminylphosphatidylinositol deacetylase activity"/>
    <property type="evidence" value="ECO:0007669"/>
    <property type="project" value="UniProtKB-EC"/>
</dbReference>
<proteinExistence type="inferred from homology"/>
<dbReference type="Pfam" id="PF02585">
    <property type="entry name" value="PIG-L"/>
    <property type="match status" value="1"/>
</dbReference>
<dbReference type="InParanoid" id="B0DBM0"/>
<protein>
    <recommendedName>
        <fullName evidence="2">N-acetylglucosaminylphosphatidylinositol deacetylase</fullName>
        <ecNumber evidence="2">3.5.1.89</ecNumber>
    </recommendedName>
</protein>
<dbReference type="InterPro" id="IPR024078">
    <property type="entry name" value="LmbE-like_dom_sf"/>
</dbReference>
<dbReference type="EMBL" id="DS547102">
    <property type="protein sequence ID" value="EDR08207.1"/>
    <property type="molecule type" value="Genomic_DNA"/>
</dbReference>
<dbReference type="KEGG" id="lbc:LACBIDRAFT_297620"/>
<organism evidence="5">
    <name type="scientific">Laccaria bicolor (strain S238N-H82 / ATCC MYA-4686)</name>
    <name type="common">Bicoloured deceiver</name>
    <name type="synonym">Laccaria laccata var. bicolor</name>
    <dbReference type="NCBI Taxonomy" id="486041"/>
    <lineage>
        <taxon>Eukaryota</taxon>
        <taxon>Fungi</taxon>
        <taxon>Dikarya</taxon>
        <taxon>Basidiomycota</taxon>
        <taxon>Agaricomycotina</taxon>
        <taxon>Agaricomycetes</taxon>
        <taxon>Agaricomycetidae</taxon>
        <taxon>Agaricales</taxon>
        <taxon>Agaricineae</taxon>
        <taxon>Hydnangiaceae</taxon>
        <taxon>Laccaria</taxon>
    </lineage>
</organism>
<dbReference type="FunCoup" id="B0DBM0">
    <property type="interactions" value="250"/>
</dbReference>
<dbReference type="GeneID" id="6077001"/>
<dbReference type="PANTHER" id="PTHR12993:SF11">
    <property type="entry name" value="N-ACETYLGLUCOSAMINYL-PHOSPHATIDYLINOSITOL DE-N-ACETYLASE"/>
    <property type="match status" value="1"/>
</dbReference>
<feature type="signal peptide" evidence="3">
    <location>
        <begin position="1"/>
        <end position="25"/>
    </location>
</feature>
<evidence type="ECO:0000313" key="5">
    <source>
        <dbReference type="Proteomes" id="UP000001194"/>
    </source>
</evidence>
<dbReference type="Gene3D" id="3.40.50.10320">
    <property type="entry name" value="LmbE-like"/>
    <property type="match status" value="1"/>
</dbReference>
<dbReference type="GO" id="GO:0006506">
    <property type="term" value="P:GPI anchor biosynthetic process"/>
    <property type="evidence" value="ECO:0007669"/>
    <property type="project" value="UniProtKB-UniPathway"/>
</dbReference>
<reference evidence="4 5" key="1">
    <citation type="journal article" date="2008" name="Nature">
        <title>The genome of Laccaria bicolor provides insights into mycorrhizal symbiosis.</title>
        <authorList>
            <person name="Martin F."/>
            <person name="Aerts A."/>
            <person name="Ahren D."/>
            <person name="Brun A."/>
            <person name="Danchin E.G.J."/>
            <person name="Duchaussoy F."/>
            <person name="Gibon J."/>
            <person name="Kohler A."/>
            <person name="Lindquist E."/>
            <person name="Pereda V."/>
            <person name="Salamov A."/>
            <person name="Shapiro H.J."/>
            <person name="Wuyts J."/>
            <person name="Blaudez D."/>
            <person name="Buee M."/>
            <person name="Brokstein P."/>
            <person name="Canbaeck B."/>
            <person name="Cohen D."/>
            <person name="Courty P.E."/>
            <person name="Coutinho P.M."/>
            <person name="Delaruelle C."/>
            <person name="Detter J.C."/>
            <person name="Deveau A."/>
            <person name="DiFazio S."/>
            <person name="Duplessis S."/>
            <person name="Fraissinet-Tachet L."/>
            <person name="Lucic E."/>
            <person name="Frey-Klett P."/>
            <person name="Fourrey C."/>
            <person name="Feussner I."/>
            <person name="Gay G."/>
            <person name="Grimwood J."/>
            <person name="Hoegger P.J."/>
            <person name="Jain P."/>
            <person name="Kilaru S."/>
            <person name="Labbe J."/>
            <person name="Lin Y.C."/>
            <person name="Legue V."/>
            <person name="Le Tacon F."/>
            <person name="Marmeisse R."/>
            <person name="Melayah D."/>
            <person name="Montanini B."/>
            <person name="Muratet M."/>
            <person name="Nehls U."/>
            <person name="Niculita-Hirzel H."/>
            <person name="Oudot-Le Secq M.P."/>
            <person name="Peter M."/>
            <person name="Quesneville H."/>
            <person name="Rajashekar B."/>
            <person name="Reich M."/>
            <person name="Rouhier N."/>
            <person name="Schmutz J."/>
            <person name="Yin T."/>
            <person name="Chalot M."/>
            <person name="Henrissat B."/>
            <person name="Kuees U."/>
            <person name="Lucas S."/>
            <person name="Van de Peer Y."/>
            <person name="Podila G.K."/>
            <person name="Polle A."/>
            <person name="Pukkila P.J."/>
            <person name="Richardson P.M."/>
            <person name="Rouze P."/>
            <person name="Sanders I.R."/>
            <person name="Stajich J.E."/>
            <person name="Tunlid A."/>
            <person name="Tuskan G."/>
            <person name="Grigoriev I.V."/>
        </authorList>
    </citation>
    <scope>NUCLEOTIDE SEQUENCE [LARGE SCALE GENOMIC DNA]</scope>
    <source>
        <strain evidence="5">S238N-H82 / ATCC MYA-4686</strain>
    </source>
</reference>
<dbReference type="Proteomes" id="UP000001194">
    <property type="component" value="Unassembled WGS sequence"/>
</dbReference>
<dbReference type="STRING" id="486041.B0DBM0"/>
<dbReference type="InterPro" id="IPR003737">
    <property type="entry name" value="GlcNAc_PI_deacetylase-related"/>
</dbReference>
<evidence type="ECO:0000256" key="1">
    <source>
        <dbReference type="ARBA" id="ARBA00006066"/>
    </source>
</evidence>
<sequence>MPLIFSPLILLISLLIGCLYRPIVSENGFVTGRNDRILLLTAHPDDECMFFAPTLQALVKAPVEQPTFHHQKIFSSAAYKSPTTQVYSLCLSTGDADGLGETRRLELARSLDILGVESSDRWLVDHPELQDNITSQWDPTIIAEVVRPYLLQHKFTVILTFDFQGISSHPNHQSLPSGAAHLVKSLSQVNADTAPRLFTLVTVPLVSKYTGFLAPTLVKLDLLLPHQFKWLLIPFLRTFDATAGISRIGAQPVFVSGIPEYATALRAMYAHQSQLVWFRWLYVLFSRYMWVNEWVELAA</sequence>
<evidence type="ECO:0000313" key="4">
    <source>
        <dbReference type="EMBL" id="EDR08207.1"/>
    </source>
</evidence>